<organism evidence="1 2">
    <name type="scientific">Conoideocrella luteorostrata</name>
    <dbReference type="NCBI Taxonomy" id="1105319"/>
    <lineage>
        <taxon>Eukaryota</taxon>
        <taxon>Fungi</taxon>
        <taxon>Dikarya</taxon>
        <taxon>Ascomycota</taxon>
        <taxon>Pezizomycotina</taxon>
        <taxon>Sordariomycetes</taxon>
        <taxon>Hypocreomycetidae</taxon>
        <taxon>Hypocreales</taxon>
        <taxon>Clavicipitaceae</taxon>
        <taxon>Conoideocrella</taxon>
    </lineage>
</organism>
<gene>
    <name evidence="1" type="ORF">QQS21_000857</name>
</gene>
<evidence type="ECO:0000313" key="2">
    <source>
        <dbReference type="Proteomes" id="UP001251528"/>
    </source>
</evidence>
<dbReference type="Gene3D" id="2.60.40.1910">
    <property type="match status" value="1"/>
</dbReference>
<protein>
    <submittedName>
        <fullName evidence="1">Uncharacterized protein</fullName>
    </submittedName>
</protein>
<dbReference type="EMBL" id="JASWJB010000008">
    <property type="protein sequence ID" value="KAK2616224.1"/>
    <property type="molecule type" value="Genomic_DNA"/>
</dbReference>
<reference evidence="1" key="1">
    <citation type="submission" date="2023-06" db="EMBL/GenBank/DDBJ databases">
        <title>Conoideocrella luteorostrata (Hypocreales: Clavicipitaceae), a potential biocontrol fungus for elongate hemlock scale in United States Christmas tree production areas.</title>
        <authorList>
            <person name="Barrett H."/>
            <person name="Lovett B."/>
            <person name="Macias A.M."/>
            <person name="Stajich J.E."/>
            <person name="Kasson M.T."/>
        </authorList>
    </citation>
    <scope>NUCLEOTIDE SEQUENCE</scope>
    <source>
        <strain evidence="1">ARSEF 14590</strain>
    </source>
</reference>
<evidence type="ECO:0000313" key="1">
    <source>
        <dbReference type="EMBL" id="KAK2616224.1"/>
    </source>
</evidence>
<proteinExistence type="predicted"/>
<dbReference type="Proteomes" id="UP001251528">
    <property type="component" value="Unassembled WGS sequence"/>
</dbReference>
<dbReference type="AlphaFoldDB" id="A0AAJ0CY53"/>
<name>A0AAJ0CY53_9HYPO</name>
<accession>A0AAJ0CY53</accession>
<comment type="caution">
    <text evidence="1">The sequence shown here is derived from an EMBL/GenBank/DDBJ whole genome shotgun (WGS) entry which is preliminary data.</text>
</comment>
<keyword evidence="2" id="KW-1185">Reference proteome</keyword>
<sequence length="163" mass="18253">MAESWINSDDYPAVTVTESTNKSEISVRQSRFLTSGDIKAAEDTALWRIPLSITGFEGGQATIYLWYWQRLYKFNAQRVNKFASMINDWTQIGIHIDASMCRISFRAAMQADPAHTSVILVSELAEASPSENSNVFPLVLTGRQRVNPARTAGPQLVRICPRD</sequence>